<name>A0A1C1Z0I6_9HYPH</name>
<dbReference type="EMBL" id="LQZT01000001">
    <property type="protein sequence ID" value="OCW59284.1"/>
    <property type="molecule type" value="Genomic_DNA"/>
</dbReference>
<keyword evidence="2" id="KW-1185">Reference proteome</keyword>
<evidence type="ECO:0000313" key="1">
    <source>
        <dbReference type="EMBL" id="OCW59284.1"/>
    </source>
</evidence>
<dbReference type="AlphaFoldDB" id="A0A1C1Z0I6"/>
<organism evidence="1 2">
    <name type="scientific">Hoeflea olei</name>
    <dbReference type="NCBI Taxonomy" id="1480615"/>
    <lineage>
        <taxon>Bacteria</taxon>
        <taxon>Pseudomonadati</taxon>
        <taxon>Pseudomonadota</taxon>
        <taxon>Alphaproteobacteria</taxon>
        <taxon>Hyphomicrobiales</taxon>
        <taxon>Rhizobiaceae</taxon>
        <taxon>Hoeflea</taxon>
    </lineage>
</organism>
<proteinExistence type="predicted"/>
<accession>A0A1C1Z0I6</accession>
<protein>
    <submittedName>
        <fullName evidence="1">Uncharacterized protein</fullName>
    </submittedName>
</protein>
<comment type="caution">
    <text evidence="1">The sequence shown here is derived from an EMBL/GenBank/DDBJ whole genome shotgun (WGS) entry which is preliminary data.</text>
</comment>
<gene>
    <name evidence="1" type="ORF">AWJ14_09560</name>
</gene>
<evidence type="ECO:0000313" key="2">
    <source>
        <dbReference type="Proteomes" id="UP000094795"/>
    </source>
</evidence>
<sequence length="69" mass="7426">MRLLARAFLISTLALQRTSADLIPRSAASTASSLISLIARSIGESKSLMIERCCRPSIISFSSLTNTII</sequence>
<reference evidence="1 2" key="1">
    <citation type="submission" date="2015-12" db="EMBL/GenBank/DDBJ databases">
        <authorList>
            <person name="Shamseldin A."/>
            <person name="Moawad H."/>
            <person name="Abd El-Rahim W.M."/>
            <person name="Sadowsky M.J."/>
        </authorList>
    </citation>
    <scope>NUCLEOTIDE SEQUENCE [LARGE SCALE GENOMIC DNA]</scope>
    <source>
        <strain evidence="1 2">JC234</strain>
    </source>
</reference>
<dbReference type="Proteomes" id="UP000094795">
    <property type="component" value="Unassembled WGS sequence"/>
</dbReference>